<accession>A0A0D8Y499</accession>
<dbReference type="InterPro" id="IPR011009">
    <property type="entry name" value="Kinase-like_dom_sf"/>
</dbReference>
<dbReference type="SUPFAM" id="SSF56112">
    <property type="entry name" value="Protein kinase-like (PK-like)"/>
    <property type="match status" value="1"/>
</dbReference>
<dbReference type="SMART" id="SM00219">
    <property type="entry name" value="TyrKc"/>
    <property type="match status" value="1"/>
</dbReference>
<gene>
    <name evidence="2" type="ORF">DICVIV_02287</name>
</gene>
<dbReference type="PROSITE" id="PS00109">
    <property type="entry name" value="PROTEIN_KINASE_TYR"/>
    <property type="match status" value="1"/>
</dbReference>
<dbReference type="GO" id="GO:0005524">
    <property type="term" value="F:ATP binding"/>
    <property type="evidence" value="ECO:0007669"/>
    <property type="project" value="InterPro"/>
</dbReference>
<proteinExistence type="predicted"/>
<dbReference type="InterPro" id="IPR050122">
    <property type="entry name" value="RTK"/>
</dbReference>
<reference evidence="2 3" key="1">
    <citation type="submission" date="2013-11" db="EMBL/GenBank/DDBJ databases">
        <title>Draft genome of the bovine lungworm Dictyocaulus viviparus.</title>
        <authorList>
            <person name="Mitreva M."/>
        </authorList>
    </citation>
    <scope>NUCLEOTIDE SEQUENCE [LARGE SCALE GENOMIC DNA]</scope>
    <source>
        <strain evidence="2 3">HannoverDv2000</strain>
    </source>
</reference>
<name>A0A0D8Y499_DICVI</name>
<dbReference type="EMBL" id="KN716181">
    <property type="protein sequence ID" value="KJH51550.1"/>
    <property type="molecule type" value="Genomic_DNA"/>
</dbReference>
<dbReference type="Proteomes" id="UP000053766">
    <property type="component" value="Unassembled WGS sequence"/>
</dbReference>
<keyword evidence="2" id="KW-0418">Kinase</keyword>
<evidence type="ECO:0000313" key="3">
    <source>
        <dbReference type="Proteomes" id="UP000053766"/>
    </source>
</evidence>
<reference evidence="3" key="2">
    <citation type="journal article" date="2016" name="Sci. Rep.">
        <title>Dictyocaulus viviparus genome, variome and transcriptome elucidate lungworm biology and support future intervention.</title>
        <authorList>
            <person name="McNulty S.N."/>
            <person name="Strube C."/>
            <person name="Rosa B.A."/>
            <person name="Martin J.C."/>
            <person name="Tyagi R."/>
            <person name="Choi Y.J."/>
            <person name="Wang Q."/>
            <person name="Hallsworth Pepin K."/>
            <person name="Zhang X."/>
            <person name="Ozersky P."/>
            <person name="Wilson R.K."/>
            <person name="Sternberg P.W."/>
            <person name="Gasser R.B."/>
            <person name="Mitreva M."/>
        </authorList>
    </citation>
    <scope>NUCLEOTIDE SEQUENCE [LARGE SCALE GENOMIC DNA]</scope>
    <source>
        <strain evidence="3">HannoverDv2000</strain>
    </source>
</reference>
<dbReference type="PANTHER" id="PTHR24416">
    <property type="entry name" value="TYROSINE-PROTEIN KINASE RECEPTOR"/>
    <property type="match status" value="1"/>
</dbReference>
<dbReference type="Pfam" id="PF07714">
    <property type="entry name" value="PK_Tyr_Ser-Thr"/>
    <property type="match status" value="1"/>
</dbReference>
<dbReference type="AlphaFoldDB" id="A0A0D8Y499"/>
<dbReference type="STRING" id="29172.A0A0D8Y499"/>
<dbReference type="InterPro" id="IPR020635">
    <property type="entry name" value="Tyr_kinase_cat_dom"/>
</dbReference>
<dbReference type="Gene3D" id="1.10.510.10">
    <property type="entry name" value="Transferase(Phosphotransferase) domain 1"/>
    <property type="match status" value="1"/>
</dbReference>
<evidence type="ECO:0000313" key="2">
    <source>
        <dbReference type="EMBL" id="KJH51550.1"/>
    </source>
</evidence>
<feature type="domain" description="Protein kinase" evidence="1">
    <location>
        <begin position="1"/>
        <end position="230"/>
    </location>
</feature>
<protein>
    <submittedName>
        <fullName evidence="2">Protein tyrosine kinase</fullName>
    </submittedName>
</protein>
<dbReference type="InterPro" id="IPR000719">
    <property type="entry name" value="Prot_kinase_dom"/>
</dbReference>
<keyword evidence="2" id="KW-0808">Transferase</keyword>
<dbReference type="GO" id="GO:0005886">
    <property type="term" value="C:plasma membrane"/>
    <property type="evidence" value="ECO:0007669"/>
    <property type="project" value="TreeGrafter"/>
</dbReference>
<dbReference type="InterPro" id="IPR001245">
    <property type="entry name" value="Ser-Thr/Tyr_kinase_cat_dom"/>
</dbReference>
<dbReference type="PANTHER" id="PTHR24416:SF611">
    <property type="entry name" value="TYROSINE-PROTEIN KINASE TRANSMEMBRANE RECEPTOR ROR"/>
    <property type="match status" value="1"/>
</dbReference>
<dbReference type="GO" id="GO:0007169">
    <property type="term" value="P:cell surface receptor protein tyrosine kinase signaling pathway"/>
    <property type="evidence" value="ECO:0007669"/>
    <property type="project" value="TreeGrafter"/>
</dbReference>
<dbReference type="GO" id="GO:0043235">
    <property type="term" value="C:receptor complex"/>
    <property type="evidence" value="ECO:0007669"/>
    <property type="project" value="TreeGrafter"/>
</dbReference>
<dbReference type="OrthoDB" id="3256376at2759"/>
<dbReference type="GO" id="GO:0004714">
    <property type="term" value="F:transmembrane receptor protein tyrosine kinase activity"/>
    <property type="evidence" value="ECO:0007669"/>
    <property type="project" value="TreeGrafter"/>
</dbReference>
<dbReference type="PROSITE" id="PS50011">
    <property type="entry name" value="PROTEIN_KINASE_DOM"/>
    <property type="match status" value="1"/>
</dbReference>
<dbReference type="InterPro" id="IPR008266">
    <property type="entry name" value="Tyr_kinase_AS"/>
</dbReference>
<organism evidence="2 3">
    <name type="scientific">Dictyocaulus viviparus</name>
    <name type="common">Bovine lungworm</name>
    <dbReference type="NCBI Taxonomy" id="29172"/>
    <lineage>
        <taxon>Eukaryota</taxon>
        <taxon>Metazoa</taxon>
        <taxon>Ecdysozoa</taxon>
        <taxon>Nematoda</taxon>
        <taxon>Chromadorea</taxon>
        <taxon>Rhabditida</taxon>
        <taxon>Rhabditina</taxon>
        <taxon>Rhabditomorpha</taxon>
        <taxon>Strongyloidea</taxon>
        <taxon>Metastrongylidae</taxon>
        <taxon>Dictyocaulus</taxon>
    </lineage>
</organism>
<keyword evidence="3" id="KW-1185">Reference proteome</keyword>
<dbReference type="PRINTS" id="PR00109">
    <property type="entry name" value="TYRKINASE"/>
</dbReference>
<evidence type="ECO:0000259" key="1">
    <source>
        <dbReference type="PROSITE" id="PS50011"/>
    </source>
</evidence>
<sequence length="262" mass="30458">MIGAGNFCKVYKGTYERDVNDEVQVAIKLYGVACDHYPVMIVMEFCPGGNLQEHLERYKDKIEVNELMCYAAETSRGMRYLHSKSCVHRDLAARNCLISEAGLIKISDFGLSKIAEEFNTAKKDQDEEPPLEQIPLRWMAPECLKRPQLWSLKSDVWSFGVLLYEIFNEGKKPWPDDPPKKIATLIRRRKMPDYPPKTPPPVRELMEKIWSLDVDKRPTMEEINKSIKTMRKAYKIMDPTKTFIKRYCTTTKSKTETYVVSF</sequence>